<evidence type="ECO:0000256" key="3">
    <source>
        <dbReference type="ARBA" id="ARBA00022448"/>
    </source>
</evidence>
<keyword evidence="9" id="KW-1185">Reference proteome</keyword>
<dbReference type="PANTHER" id="PTHR30026:SF22">
    <property type="entry name" value="OUTER MEMBRANE EFFLUX PROTEIN"/>
    <property type="match status" value="1"/>
</dbReference>
<dbReference type="EMBL" id="LAZL01000036">
    <property type="protein sequence ID" value="KMT63948.1"/>
    <property type="molecule type" value="Genomic_DNA"/>
</dbReference>
<name>A0A0J8GTB3_9ALTE</name>
<evidence type="ECO:0000256" key="1">
    <source>
        <dbReference type="ARBA" id="ARBA00004442"/>
    </source>
</evidence>
<protein>
    <recommendedName>
        <fullName evidence="10">Agglutination protein</fullName>
    </recommendedName>
</protein>
<reference evidence="8 9" key="1">
    <citation type="submission" date="2015-04" db="EMBL/GenBank/DDBJ databases">
        <title>Draft Genome Sequence of the Novel Agar-Digesting Marine Bacterium Q1.</title>
        <authorList>
            <person name="Li Y."/>
            <person name="Li D."/>
            <person name="Chen G."/>
            <person name="Du Z."/>
        </authorList>
    </citation>
    <scope>NUCLEOTIDE SEQUENCE [LARGE SCALE GENOMIC DNA]</scope>
    <source>
        <strain evidence="8 9">Q1</strain>
    </source>
</reference>
<evidence type="ECO:0000256" key="5">
    <source>
        <dbReference type="ARBA" id="ARBA00022692"/>
    </source>
</evidence>
<evidence type="ECO:0008006" key="10">
    <source>
        <dbReference type="Google" id="ProtNLM"/>
    </source>
</evidence>
<dbReference type="STRING" id="1513271.XM47_17130"/>
<keyword evidence="4" id="KW-1134">Transmembrane beta strand</keyword>
<keyword evidence="5" id="KW-0812">Transmembrane</keyword>
<evidence type="ECO:0000313" key="8">
    <source>
        <dbReference type="EMBL" id="KMT63948.1"/>
    </source>
</evidence>
<gene>
    <name evidence="8" type="ORF">XM47_17130</name>
</gene>
<evidence type="ECO:0000256" key="6">
    <source>
        <dbReference type="ARBA" id="ARBA00023136"/>
    </source>
</evidence>
<comment type="similarity">
    <text evidence="2">Belongs to the outer membrane factor (OMF) (TC 1.B.17) family.</text>
</comment>
<evidence type="ECO:0000313" key="9">
    <source>
        <dbReference type="Proteomes" id="UP000037600"/>
    </source>
</evidence>
<dbReference type="GO" id="GO:1990281">
    <property type="term" value="C:efflux pump complex"/>
    <property type="evidence" value="ECO:0007669"/>
    <property type="project" value="TreeGrafter"/>
</dbReference>
<dbReference type="PANTHER" id="PTHR30026">
    <property type="entry name" value="OUTER MEMBRANE PROTEIN TOLC"/>
    <property type="match status" value="1"/>
</dbReference>
<dbReference type="Pfam" id="PF02321">
    <property type="entry name" value="OEP"/>
    <property type="match status" value="2"/>
</dbReference>
<dbReference type="InterPro" id="IPR051906">
    <property type="entry name" value="TolC-like"/>
</dbReference>
<organism evidence="8 9">
    <name type="scientific">Catenovulum maritimum</name>
    <dbReference type="NCBI Taxonomy" id="1513271"/>
    <lineage>
        <taxon>Bacteria</taxon>
        <taxon>Pseudomonadati</taxon>
        <taxon>Pseudomonadota</taxon>
        <taxon>Gammaproteobacteria</taxon>
        <taxon>Alteromonadales</taxon>
        <taxon>Alteromonadaceae</taxon>
        <taxon>Catenovulum</taxon>
    </lineage>
</organism>
<dbReference type="InterPro" id="IPR010130">
    <property type="entry name" value="T1SS_OMP_TolC"/>
</dbReference>
<proteinExistence type="inferred from homology"/>
<dbReference type="NCBIfam" id="TIGR01844">
    <property type="entry name" value="type_I_sec_TolC"/>
    <property type="match status" value="1"/>
</dbReference>
<dbReference type="InterPro" id="IPR003423">
    <property type="entry name" value="OMP_efflux"/>
</dbReference>
<dbReference type="Gene3D" id="1.20.1600.10">
    <property type="entry name" value="Outer membrane efflux proteins (OEP)"/>
    <property type="match status" value="1"/>
</dbReference>
<comment type="caution">
    <text evidence="8">The sequence shown here is derived from an EMBL/GenBank/DDBJ whole genome shotgun (WGS) entry which is preliminary data.</text>
</comment>
<dbReference type="RefSeq" id="WP_048695288.1">
    <property type="nucleotide sequence ID" value="NZ_KQ130507.1"/>
</dbReference>
<evidence type="ECO:0000256" key="7">
    <source>
        <dbReference type="ARBA" id="ARBA00023237"/>
    </source>
</evidence>
<keyword evidence="7" id="KW-0998">Cell outer membrane</keyword>
<evidence type="ECO:0000256" key="2">
    <source>
        <dbReference type="ARBA" id="ARBA00007613"/>
    </source>
</evidence>
<dbReference type="PATRIC" id="fig|1513271.3.peg.3515"/>
<sequence>MKATTRYKISSFIFIIAFTFSNKVFSKSVEEAVAFAFNSNPELQTAYGLYRSAYHQHKSSKGLWYPTIDLRASIGKGDQNTAETRAGIAREDTRPKEYTLSLQQLLFDGFFTSQEIKRTESEMLSEYYGLQASAENKALDAITVYLSVLREDTLAKLAEKNLASHKEIFEQIKMRAESGLGSSSDLSQATGRLARAQANVIAGENNLADIHAQYINIIGEAPKDLVLPVVNQSKIPFSLAETLNQSRRKHPTIAVANADIKATLAQLEAAKSGYYPKVTLEISKNKIDDRGNSTALIEETRADIVMTYNLFRGGQDKHNEHAAAYQIEQAKGIKSQAERDVLEGAKLAWNGMVSLKRQLEFLKIHVEQSYITQQAYKKQFDLGRRTLLDLLDTENELFEARKSFVSAETNYILAKYRVLNSMGRLLDALEINPKEYWGSSND</sequence>
<dbReference type="SUPFAM" id="SSF56954">
    <property type="entry name" value="Outer membrane efflux proteins (OEP)"/>
    <property type="match status" value="1"/>
</dbReference>
<evidence type="ECO:0000256" key="4">
    <source>
        <dbReference type="ARBA" id="ARBA00022452"/>
    </source>
</evidence>
<dbReference type="OrthoDB" id="9814637at2"/>
<comment type="subcellular location">
    <subcellularLocation>
        <location evidence="1">Cell outer membrane</location>
    </subcellularLocation>
</comment>
<accession>A0A0J8GTB3</accession>
<keyword evidence="6" id="KW-0472">Membrane</keyword>
<dbReference type="GO" id="GO:0015288">
    <property type="term" value="F:porin activity"/>
    <property type="evidence" value="ECO:0007669"/>
    <property type="project" value="TreeGrafter"/>
</dbReference>
<dbReference type="Proteomes" id="UP000037600">
    <property type="component" value="Unassembled WGS sequence"/>
</dbReference>
<keyword evidence="3" id="KW-0813">Transport</keyword>
<dbReference type="GO" id="GO:0015562">
    <property type="term" value="F:efflux transmembrane transporter activity"/>
    <property type="evidence" value="ECO:0007669"/>
    <property type="project" value="InterPro"/>
</dbReference>
<dbReference type="AlphaFoldDB" id="A0A0J8GTB3"/>
<dbReference type="GO" id="GO:0009279">
    <property type="term" value="C:cell outer membrane"/>
    <property type="evidence" value="ECO:0007669"/>
    <property type="project" value="UniProtKB-SubCell"/>
</dbReference>